<keyword evidence="4" id="KW-1185">Reference proteome</keyword>
<feature type="signal peptide" evidence="2">
    <location>
        <begin position="1"/>
        <end position="25"/>
    </location>
</feature>
<comment type="caution">
    <text evidence="3">The sequence shown here is derived from an EMBL/GenBank/DDBJ whole genome shotgun (WGS) entry which is preliminary data.</text>
</comment>
<accession>A0ABT7PEG0</accession>
<dbReference type="Proteomes" id="UP001239462">
    <property type="component" value="Unassembled WGS sequence"/>
</dbReference>
<dbReference type="RefSeq" id="WP_160149441.1">
    <property type="nucleotide sequence ID" value="NZ_JASZZN010000003.1"/>
</dbReference>
<protein>
    <submittedName>
        <fullName evidence="3">Uncharacterized protein</fullName>
    </submittedName>
</protein>
<feature type="region of interest" description="Disordered" evidence="1">
    <location>
        <begin position="26"/>
        <end position="50"/>
    </location>
</feature>
<dbReference type="EMBL" id="JASZZN010000003">
    <property type="protein sequence ID" value="MDM4014611.1"/>
    <property type="molecule type" value="Genomic_DNA"/>
</dbReference>
<feature type="chain" id="PRO_5045409968" evidence="2">
    <location>
        <begin position="26"/>
        <end position="279"/>
    </location>
</feature>
<evidence type="ECO:0000313" key="3">
    <source>
        <dbReference type="EMBL" id="MDM4014611.1"/>
    </source>
</evidence>
<keyword evidence="2" id="KW-0732">Signal</keyword>
<feature type="compositionally biased region" description="Basic and acidic residues" evidence="1">
    <location>
        <begin position="268"/>
        <end position="279"/>
    </location>
</feature>
<feature type="compositionally biased region" description="Gly residues" evidence="1">
    <location>
        <begin position="240"/>
        <end position="267"/>
    </location>
</feature>
<evidence type="ECO:0000313" key="4">
    <source>
        <dbReference type="Proteomes" id="UP001239462"/>
    </source>
</evidence>
<feature type="region of interest" description="Disordered" evidence="1">
    <location>
        <begin position="215"/>
        <end position="279"/>
    </location>
</feature>
<sequence length="279" mass="30259">MKMKQISMALLCAAILSMIATDASAQRGGRGGFQGGGPGGPGGRGFGGPGGGFGGSSVLGLLQIDEVKEEIDLLPDQEEAIGKINEGRPRMERGERGQDVDRDAMRERFEKFREELTAFGKKADEQLEEVLDPMQMERLQQIEVQIAGIGALRIERVAKALSLSEADQKKIEETMQKGREEMMGNMREMFQSGDREGVREKMEAARKELEEKVLNELTSDQKKKFDALKGKPFEMPERQGFGGRGGRGGPGGEGFGGRGRGGRGGPGGRERGEGRPESE</sequence>
<organism evidence="3 4">
    <name type="scientific">Roseiconus lacunae</name>
    <dbReference type="NCBI Taxonomy" id="2605694"/>
    <lineage>
        <taxon>Bacteria</taxon>
        <taxon>Pseudomonadati</taxon>
        <taxon>Planctomycetota</taxon>
        <taxon>Planctomycetia</taxon>
        <taxon>Pirellulales</taxon>
        <taxon>Pirellulaceae</taxon>
        <taxon>Roseiconus</taxon>
    </lineage>
</organism>
<feature type="compositionally biased region" description="Gly residues" evidence="1">
    <location>
        <begin position="28"/>
        <end position="50"/>
    </location>
</feature>
<evidence type="ECO:0000256" key="2">
    <source>
        <dbReference type="SAM" id="SignalP"/>
    </source>
</evidence>
<proteinExistence type="predicted"/>
<gene>
    <name evidence="3" type="ORF">QTN89_04150</name>
</gene>
<name>A0ABT7PEG0_9BACT</name>
<feature type="compositionally biased region" description="Basic and acidic residues" evidence="1">
    <location>
        <begin position="215"/>
        <end position="237"/>
    </location>
</feature>
<reference evidence="3 4" key="1">
    <citation type="submission" date="2023-06" db="EMBL/GenBank/DDBJ databases">
        <title>Roseiconus lacunae JC819 isolated from Gulf of Mannar region, Tamil Nadu.</title>
        <authorList>
            <person name="Pk S."/>
            <person name="Ch S."/>
            <person name="Ch V.R."/>
        </authorList>
    </citation>
    <scope>NUCLEOTIDE SEQUENCE [LARGE SCALE GENOMIC DNA]</scope>
    <source>
        <strain evidence="3 4">JC819</strain>
    </source>
</reference>
<evidence type="ECO:0000256" key="1">
    <source>
        <dbReference type="SAM" id="MobiDB-lite"/>
    </source>
</evidence>